<reference evidence="2" key="1">
    <citation type="submission" date="2020-12" db="EMBL/GenBank/DDBJ databases">
        <title>Metabolic potential, ecology and presence of endohyphal bacteria is reflected in genomic diversity of Mucoromycotina.</title>
        <authorList>
            <person name="Muszewska A."/>
            <person name="Okrasinska A."/>
            <person name="Steczkiewicz K."/>
            <person name="Drgas O."/>
            <person name="Orlowska M."/>
            <person name="Perlinska-Lenart U."/>
            <person name="Aleksandrzak-Piekarczyk T."/>
            <person name="Szatraj K."/>
            <person name="Zielenkiewicz U."/>
            <person name="Pilsyk S."/>
            <person name="Malc E."/>
            <person name="Mieczkowski P."/>
            <person name="Kruszewska J.S."/>
            <person name="Biernat P."/>
            <person name="Pawlowska J."/>
        </authorList>
    </citation>
    <scope>NUCLEOTIDE SEQUENCE</scope>
    <source>
        <strain evidence="2">WA0000051536</strain>
    </source>
</reference>
<gene>
    <name evidence="2" type="ORF">INT44_003516</name>
</gene>
<proteinExistence type="predicted"/>
<keyword evidence="3" id="KW-1185">Reference proteome</keyword>
<name>A0A8H7PUF5_9FUNG</name>
<dbReference type="PANTHER" id="PTHR13060">
    <property type="entry name" value="SGT1 PROTEIN HSGT1 SUPPRESSOR OF GCR2"/>
    <property type="match status" value="1"/>
</dbReference>
<accession>A0A8H7PUF5</accession>
<evidence type="ECO:0000256" key="1">
    <source>
        <dbReference type="SAM" id="MobiDB-lite"/>
    </source>
</evidence>
<dbReference type="GO" id="GO:0005634">
    <property type="term" value="C:nucleus"/>
    <property type="evidence" value="ECO:0007669"/>
    <property type="project" value="TreeGrafter"/>
</dbReference>
<dbReference type="InterPro" id="IPR010770">
    <property type="entry name" value="Ecd"/>
</dbReference>
<comment type="caution">
    <text evidence="2">The sequence shown here is derived from an EMBL/GenBank/DDBJ whole genome shotgun (WGS) entry which is preliminary data.</text>
</comment>
<dbReference type="PANTHER" id="PTHR13060:SF0">
    <property type="entry name" value="PROTEIN ECDYSONELESS HOMOLOG"/>
    <property type="match status" value="1"/>
</dbReference>
<dbReference type="EMBL" id="JAEPRA010000009">
    <property type="protein sequence ID" value="KAG2180512.1"/>
    <property type="molecule type" value="Genomic_DNA"/>
</dbReference>
<evidence type="ECO:0000313" key="3">
    <source>
        <dbReference type="Proteomes" id="UP000612746"/>
    </source>
</evidence>
<organism evidence="2 3">
    <name type="scientific">Umbelopsis vinacea</name>
    <dbReference type="NCBI Taxonomy" id="44442"/>
    <lineage>
        <taxon>Eukaryota</taxon>
        <taxon>Fungi</taxon>
        <taxon>Fungi incertae sedis</taxon>
        <taxon>Mucoromycota</taxon>
        <taxon>Mucoromycotina</taxon>
        <taxon>Umbelopsidomycetes</taxon>
        <taxon>Umbelopsidales</taxon>
        <taxon>Umbelopsidaceae</taxon>
        <taxon>Umbelopsis</taxon>
    </lineage>
</organism>
<dbReference type="Pfam" id="PF07093">
    <property type="entry name" value="SGT1"/>
    <property type="match status" value="1"/>
</dbReference>
<protein>
    <submittedName>
        <fullName evidence="2">Uncharacterized protein</fullName>
    </submittedName>
</protein>
<feature type="region of interest" description="Disordered" evidence="1">
    <location>
        <begin position="507"/>
        <end position="533"/>
    </location>
</feature>
<evidence type="ECO:0000313" key="2">
    <source>
        <dbReference type="EMBL" id="KAG2180512.1"/>
    </source>
</evidence>
<feature type="compositionally biased region" description="Acidic residues" evidence="1">
    <location>
        <begin position="518"/>
        <end position="533"/>
    </location>
</feature>
<dbReference type="AlphaFoldDB" id="A0A8H7PUF5"/>
<dbReference type="OrthoDB" id="27237at2759"/>
<dbReference type="Proteomes" id="UP000612746">
    <property type="component" value="Unassembled WGS sequence"/>
</dbReference>
<sequence length="698" mass="79184">MAIVVKTLMEDNIQSIFDRSAVDFEYYVRYSIYFPKETSSIEDLQQISAEIRALVEQITGNYIWQKDHFGLSITKSSLRDPLYPFLHGITRYGDCVTDEWLVVYILKEISKRYQDVVIDVFDNDGEFLLIEAAMELPPWLDPSNSENRVYIHQGHLHIIPLPKSPAEIIHIPSGTLMRSRAIDIIRSHVVPTQVSASIEDAAFLRIKDFPTKALNEGHRARCTVPAPLAYVLLKQPQLVPHAVEAFYTRDPSSMKAASRMATFPPNEMVTTVVDMTKTCYAKLVSQQFFAPKPFRMPSRSNPKKFNAAELGMKIACAFEMLYSDKRINVEAPTKETTTDTYDFDSDLTWSEYKKRLERRGYFKGELQGSVRYRELETVAQQQHLMNRQQGAGQIDDDIELKSMDGKNTNTTLSGTPRQQMDQILKKFSETDLERLLQAAKSKPEDDDSWMNVDPQQLEELLKQYGGLGMDEADFGDTNPESGGDLDLEAMMKKFEGFVNFEQSGAEGAEFPTESLGEFSDEDDGSDYESENDEISFDPNQFMSILKSTLGNVYMIAAEKADTQATKEPVSFAEPQSASLQEISDEEADRIKHLQNNEESTMESFYNDMDDELRGHKKINASFHKSVRFQPSTGEGATDDEMEEDEDAPVDIELNLVKNMLESFKSQEGLPGPIGNIMNRMGIVMPRDETSMETPKIEQ</sequence>